<feature type="non-terminal residue" evidence="2">
    <location>
        <position position="537"/>
    </location>
</feature>
<comment type="caution">
    <text evidence="2">The sequence shown here is derived from an EMBL/GenBank/DDBJ whole genome shotgun (WGS) entry which is preliminary data.</text>
</comment>
<dbReference type="Proteomes" id="UP000266841">
    <property type="component" value="Unassembled WGS sequence"/>
</dbReference>
<protein>
    <submittedName>
        <fullName evidence="2">Uncharacterized protein</fullName>
    </submittedName>
</protein>
<evidence type="ECO:0000313" key="2">
    <source>
        <dbReference type="EMBL" id="EJK55227.1"/>
    </source>
</evidence>
<evidence type="ECO:0000313" key="3">
    <source>
        <dbReference type="Proteomes" id="UP000266841"/>
    </source>
</evidence>
<name>K0S931_THAOC</name>
<sequence length="537" mass="55966">MNGSASSASSGRSMEELAAAAQLQHASGGYPPGGGPFLGGLVPGGGYPAAAAMMAPHDSLSQLQGQMSEGQASALRQMELDNARLRASLPGHGGHLGAFGGYVPAAAVGPGAARLPLDYRGSELHQLWKQDMLLREAAMMRGQGSRDLILEQMAAAEAAGSRGTSVFSGVGHAHGDGPSSRDNLAELYSMIRQSQVDSLASGEQGRRRPSDAAAVGRSMLGHTLEVATKLPSEDRGGAKQNDGSTQVTDDAPPANKLVKKKRSDSCSSFDALLTVFGDELAQFDKEEKEKLANKLAAGKANGGEKSKKKKGQKKGQKKRKGAGDKGAAPSPDRGSPRVPAAAGGAGRRQPLAQRRIDPLHRRHQQAAKPAAVELFRRDALHVDVGPRRKHAPHGGGMAGQFSHLHAGHDPAVASMMLANLRSREAAAAAREAAILREMQARGAADLHHRKAHGRPGAAAGLHYHQLLLQQQQNQLGGYGGLVVPPVLGGYHGGGIAHPADAATYRGYPSDAAPSLSVLHAPAPDPNRPDPTREWMLA</sequence>
<feature type="compositionally biased region" description="Basic and acidic residues" evidence="1">
    <location>
        <begin position="526"/>
        <end position="537"/>
    </location>
</feature>
<dbReference type="AlphaFoldDB" id="K0S931"/>
<organism evidence="2 3">
    <name type="scientific">Thalassiosira oceanica</name>
    <name type="common">Marine diatom</name>
    <dbReference type="NCBI Taxonomy" id="159749"/>
    <lineage>
        <taxon>Eukaryota</taxon>
        <taxon>Sar</taxon>
        <taxon>Stramenopiles</taxon>
        <taxon>Ochrophyta</taxon>
        <taxon>Bacillariophyta</taxon>
        <taxon>Coscinodiscophyceae</taxon>
        <taxon>Thalassiosirophycidae</taxon>
        <taxon>Thalassiosirales</taxon>
        <taxon>Thalassiosiraceae</taxon>
        <taxon>Thalassiosira</taxon>
    </lineage>
</organism>
<keyword evidence="3" id="KW-1185">Reference proteome</keyword>
<accession>K0S931</accession>
<feature type="compositionally biased region" description="Basic residues" evidence="1">
    <location>
        <begin position="306"/>
        <end position="320"/>
    </location>
</feature>
<feature type="region of interest" description="Disordered" evidence="1">
    <location>
        <begin position="196"/>
        <end position="263"/>
    </location>
</feature>
<gene>
    <name evidence="2" type="ORF">THAOC_25060</name>
</gene>
<feature type="compositionally biased region" description="Low complexity" evidence="1">
    <location>
        <begin position="336"/>
        <end position="351"/>
    </location>
</feature>
<feature type="region of interest" description="Disordered" evidence="1">
    <location>
        <begin position="295"/>
        <end position="351"/>
    </location>
</feature>
<feature type="region of interest" description="Disordered" evidence="1">
    <location>
        <begin position="515"/>
        <end position="537"/>
    </location>
</feature>
<reference evidence="2 3" key="1">
    <citation type="journal article" date="2012" name="Genome Biol.">
        <title>Genome and low-iron response of an oceanic diatom adapted to chronic iron limitation.</title>
        <authorList>
            <person name="Lommer M."/>
            <person name="Specht M."/>
            <person name="Roy A.S."/>
            <person name="Kraemer L."/>
            <person name="Andreson R."/>
            <person name="Gutowska M.A."/>
            <person name="Wolf J."/>
            <person name="Bergner S.V."/>
            <person name="Schilhabel M.B."/>
            <person name="Klostermeier U.C."/>
            <person name="Beiko R.G."/>
            <person name="Rosenstiel P."/>
            <person name="Hippler M."/>
            <person name="Laroche J."/>
        </authorList>
    </citation>
    <scope>NUCLEOTIDE SEQUENCE [LARGE SCALE GENOMIC DNA]</scope>
    <source>
        <strain evidence="2 3">CCMP1005</strain>
    </source>
</reference>
<evidence type="ECO:0000256" key="1">
    <source>
        <dbReference type="SAM" id="MobiDB-lite"/>
    </source>
</evidence>
<proteinExistence type="predicted"/>
<dbReference type="EMBL" id="AGNL01034513">
    <property type="protein sequence ID" value="EJK55227.1"/>
    <property type="molecule type" value="Genomic_DNA"/>
</dbReference>